<keyword evidence="3" id="KW-0285">Flavoprotein</keyword>
<dbReference type="PROSITE" id="PS51384">
    <property type="entry name" value="FAD_FR"/>
    <property type="match status" value="1"/>
</dbReference>
<evidence type="ECO:0000256" key="2">
    <source>
        <dbReference type="ARBA" id="ARBA00022448"/>
    </source>
</evidence>
<dbReference type="InterPro" id="IPR039261">
    <property type="entry name" value="FNR_nucleotide-bd"/>
</dbReference>
<gene>
    <name evidence="12" type="primary">MPUL0E02920</name>
    <name evidence="12" type="ORF">METSCH_E02920</name>
</gene>
<dbReference type="EMBL" id="CP034460">
    <property type="protein sequence ID" value="QBM90053.1"/>
    <property type="molecule type" value="Genomic_DNA"/>
</dbReference>
<accession>A0A4V1AEQ7</accession>
<evidence type="ECO:0000313" key="13">
    <source>
        <dbReference type="Proteomes" id="UP000292447"/>
    </source>
</evidence>
<dbReference type="PANTHER" id="PTHR32361:SF25">
    <property type="entry name" value="FERRIC_CUPRIC REDUCTASE TRANSMEMBRANE COMPONENT 1"/>
    <property type="match status" value="1"/>
</dbReference>
<dbReference type="STRING" id="2163413.A0A4V1AEQ7"/>
<keyword evidence="5" id="KW-0274">FAD</keyword>
<dbReference type="PANTHER" id="PTHR32361">
    <property type="entry name" value="FERRIC/CUPRIC REDUCTASE TRANSMEMBRANE COMPONENT"/>
    <property type="match status" value="1"/>
</dbReference>
<feature type="transmembrane region" description="Helical" evidence="9">
    <location>
        <begin position="287"/>
        <end position="309"/>
    </location>
</feature>
<evidence type="ECO:0000256" key="8">
    <source>
        <dbReference type="ARBA" id="ARBA00023136"/>
    </source>
</evidence>
<keyword evidence="10" id="KW-0732">Signal</keyword>
<dbReference type="SUPFAM" id="SSF52343">
    <property type="entry name" value="Ferredoxin reductase-like, C-terminal NADP-linked domain"/>
    <property type="match status" value="1"/>
</dbReference>
<keyword evidence="8 9" id="KW-0472">Membrane</keyword>
<dbReference type="InterPro" id="IPR013112">
    <property type="entry name" value="FAD-bd_8"/>
</dbReference>
<evidence type="ECO:0000259" key="11">
    <source>
        <dbReference type="PROSITE" id="PS51384"/>
    </source>
</evidence>
<dbReference type="AlphaFoldDB" id="A0A4V1AEQ7"/>
<dbReference type="SFLD" id="SFLDS00052">
    <property type="entry name" value="Ferric_Reductase_Domain"/>
    <property type="match status" value="1"/>
</dbReference>
<evidence type="ECO:0000256" key="1">
    <source>
        <dbReference type="ARBA" id="ARBA00004141"/>
    </source>
</evidence>
<evidence type="ECO:0000256" key="5">
    <source>
        <dbReference type="ARBA" id="ARBA00022827"/>
    </source>
</evidence>
<reference evidence="13" key="1">
    <citation type="submission" date="2019-03" db="EMBL/GenBank/DDBJ databases">
        <title>Snf2 controls pulcherriminic acid biosynthesis and connects pigmentation and antifungal activity of the yeast Metschnikowia pulcherrima.</title>
        <authorList>
            <person name="Gore-Lloyd D."/>
            <person name="Sumann I."/>
            <person name="Brachmann A.O."/>
            <person name="Schneeberger K."/>
            <person name="Ortiz-Merino R.A."/>
            <person name="Moreno-Beltran M."/>
            <person name="Schlaefli M."/>
            <person name="Kirner P."/>
            <person name="Santos Kron A."/>
            <person name="Wolfe K.H."/>
            <person name="Piel J."/>
            <person name="Ahrens C.H."/>
            <person name="Henk D."/>
            <person name="Freimoser F.M."/>
        </authorList>
    </citation>
    <scope>NUCLEOTIDE SEQUENCE [LARGE SCALE GENOMIC DNA]</scope>
    <source>
        <strain evidence="13">APC 1.2</strain>
    </source>
</reference>
<evidence type="ECO:0000256" key="6">
    <source>
        <dbReference type="ARBA" id="ARBA00022989"/>
    </source>
</evidence>
<evidence type="ECO:0000313" key="12">
    <source>
        <dbReference type="EMBL" id="QBM90053.1"/>
    </source>
</evidence>
<keyword evidence="4 9" id="KW-0812">Transmembrane</keyword>
<evidence type="ECO:0000256" key="10">
    <source>
        <dbReference type="SAM" id="SignalP"/>
    </source>
</evidence>
<dbReference type="Pfam" id="PF08022">
    <property type="entry name" value="FAD_binding_8"/>
    <property type="match status" value="1"/>
</dbReference>
<dbReference type="CDD" id="cd06186">
    <property type="entry name" value="NOX_Duox_like_FAD_NADP"/>
    <property type="match status" value="1"/>
</dbReference>
<feature type="signal peptide" evidence="10">
    <location>
        <begin position="1"/>
        <end position="15"/>
    </location>
</feature>
<dbReference type="InterPro" id="IPR013130">
    <property type="entry name" value="Fe3_Rdtase_TM_dom"/>
</dbReference>
<feature type="transmembrane region" description="Helical" evidence="9">
    <location>
        <begin position="245"/>
        <end position="266"/>
    </location>
</feature>
<protein>
    <submittedName>
        <fullName evidence="12">Ferric-chelate reductase</fullName>
    </submittedName>
</protein>
<sequence>MKLLYTFIFLHVTAALVVVDSSLASSCLYYMKNFNWGCGGTGQSMKMYMCRCHNVDWVGSLANCMETQGANKQEIEHAWKHLATRCLQKAHVVFSVDELEQYLENATQYMIEPPSNKTTRLHLPISVNYSAYKIFKTSFDDINHHVFKSQWFGWGLVLFWGAYIAYLTVSNMLWRVFRVSVWPKVVRQWYQKHMMQNTVFALTRGELVLVSAFVVQTVLCTALSYTVSLPNMYINKVYFLTLDLIGYRSALIAFSLMPVVYVFGLRNNPFCFLTGLPQATFIKYHKVVAIVMSLEALIHSAVWTAYAIRDGGYKAWGMDDYWRWGVVGTVLLFVMLGHSVSFVRNAMYELFLVLHKLFGWFFIIAMWYHCESLGWMGWVYSLIAFTAYDRVVRLFKTFFINRGYTQIQMSIVDDKIVKLTVPKSELHNAFYKPGSHIFISFYHWPIWYQCFQSHPFTILSSPVESQGVFVIYVRIKKGTTGSLGKLRGDEKGNLTMWLLIEGPYGNGVPTFRDTEQLVGIAGGLGICALLPTFQHNPSGSVLYWAVHNIADIDYLRRDMEFLINNGTDVRVFLTKHGLDDDHALEEKYKFVTVLGERPCVDDWVAEGLELGKISEKTDTYVLSCGPGLMDLDVQNSVSARSVVGLAHSVHYLRENYQW</sequence>
<evidence type="ECO:0000256" key="9">
    <source>
        <dbReference type="SAM" id="Phobius"/>
    </source>
</evidence>
<dbReference type="GO" id="GO:0006826">
    <property type="term" value="P:iron ion transport"/>
    <property type="evidence" value="ECO:0007669"/>
    <property type="project" value="TreeGrafter"/>
</dbReference>
<proteinExistence type="predicted"/>
<feature type="chain" id="PRO_5020868061" evidence="10">
    <location>
        <begin position="16"/>
        <end position="658"/>
    </location>
</feature>
<keyword evidence="7" id="KW-0406">Ion transport</keyword>
<feature type="transmembrane region" description="Helical" evidence="9">
    <location>
        <begin position="198"/>
        <end position="225"/>
    </location>
</feature>
<dbReference type="InterPro" id="IPR017927">
    <property type="entry name" value="FAD-bd_FR_type"/>
</dbReference>
<evidence type="ECO:0000256" key="4">
    <source>
        <dbReference type="ARBA" id="ARBA00022692"/>
    </source>
</evidence>
<dbReference type="SFLD" id="SFLDG01168">
    <property type="entry name" value="Ferric_reductase_subgroup_(FRE"/>
    <property type="match status" value="1"/>
</dbReference>
<feature type="transmembrane region" description="Helical" evidence="9">
    <location>
        <begin position="321"/>
        <end position="343"/>
    </location>
</feature>
<keyword evidence="2" id="KW-0813">Transport</keyword>
<keyword evidence="6 9" id="KW-1133">Transmembrane helix</keyword>
<dbReference type="GO" id="GO:0015677">
    <property type="term" value="P:copper ion import"/>
    <property type="evidence" value="ECO:0007669"/>
    <property type="project" value="TreeGrafter"/>
</dbReference>
<dbReference type="GO" id="GO:0000293">
    <property type="term" value="F:ferric-chelate reductase activity"/>
    <property type="evidence" value="ECO:0007669"/>
    <property type="project" value="TreeGrafter"/>
</dbReference>
<dbReference type="Gene3D" id="3.40.50.80">
    <property type="entry name" value="Nucleotide-binding domain of ferredoxin-NADP reductase (FNR) module"/>
    <property type="match status" value="1"/>
</dbReference>
<feature type="domain" description="FAD-binding FR-type" evidence="11">
    <location>
        <begin position="387"/>
        <end position="510"/>
    </location>
</feature>
<organism evidence="12 13">
    <name type="scientific">Metschnikowia aff. pulcherrima</name>
    <dbReference type="NCBI Taxonomy" id="2163413"/>
    <lineage>
        <taxon>Eukaryota</taxon>
        <taxon>Fungi</taxon>
        <taxon>Dikarya</taxon>
        <taxon>Ascomycota</taxon>
        <taxon>Saccharomycotina</taxon>
        <taxon>Pichiomycetes</taxon>
        <taxon>Metschnikowiaceae</taxon>
        <taxon>Metschnikowia</taxon>
    </lineage>
</organism>
<feature type="transmembrane region" description="Helical" evidence="9">
    <location>
        <begin position="151"/>
        <end position="177"/>
    </location>
</feature>
<dbReference type="Proteomes" id="UP000292447">
    <property type="component" value="Chromosome V"/>
</dbReference>
<dbReference type="InterPro" id="IPR051410">
    <property type="entry name" value="Ferric/Cupric_Reductase"/>
</dbReference>
<comment type="subcellular location">
    <subcellularLocation>
        <location evidence="1">Membrane</location>
        <topology evidence="1">Multi-pass membrane protein</topology>
    </subcellularLocation>
</comment>
<dbReference type="GO" id="GO:0006879">
    <property type="term" value="P:intracellular iron ion homeostasis"/>
    <property type="evidence" value="ECO:0007669"/>
    <property type="project" value="TreeGrafter"/>
</dbReference>
<dbReference type="Pfam" id="PF01794">
    <property type="entry name" value="Ferric_reduct"/>
    <property type="match status" value="1"/>
</dbReference>
<dbReference type="GO" id="GO:0005886">
    <property type="term" value="C:plasma membrane"/>
    <property type="evidence" value="ECO:0007669"/>
    <property type="project" value="TreeGrafter"/>
</dbReference>
<name>A0A4V1AEQ7_9ASCO</name>
<feature type="transmembrane region" description="Helical" evidence="9">
    <location>
        <begin position="350"/>
        <end position="369"/>
    </location>
</feature>
<keyword evidence="13" id="KW-1185">Reference proteome</keyword>
<evidence type="ECO:0000256" key="7">
    <source>
        <dbReference type="ARBA" id="ARBA00023065"/>
    </source>
</evidence>
<evidence type="ECO:0000256" key="3">
    <source>
        <dbReference type="ARBA" id="ARBA00022630"/>
    </source>
</evidence>